<evidence type="ECO:0000313" key="6">
    <source>
        <dbReference type="Proteomes" id="UP000683360"/>
    </source>
</evidence>
<gene>
    <name evidence="5" type="ORF">MEDL_8420</name>
</gene>
<evidence type="ECO:0000256" key="3">
    <source>
        <dbReference type="ARBA" id="ARBA00022679"/>
    </source>
</evidence>
<reference evidence="5" key="1">
    <citation type="submission" date="2021-03" db="EMBL/GenBank/DDBJ databases">
        <authorList>
            <person name="Bekaert M."/>
        </authorList>
    </citation>
    <scope>NUCLEOTIDE SEQUENCE</scope>
</reference>
<feature type="domain" description="Methyltransferase type 12" evidence="4">
    <location>
        <begin position="113"/>
        <end position="195"/>
    </location>
</feature>
<protein>
    <submittedName>
        <fullName evidence="5">METTL6</fullName>
        <ecNumber evidence="5">2.1.1.-</ecNumber>
    </submittedName>
</protein>
<organism evidence="5 6">
    <name type="scientific">Mytilus edulis</name>
    <name type="common">Blue mussel</name>
    <dbReference type="NCBI Taxonomy" id="6550"/>
    <lineage>
        <taxon>Eukaryota</taxon>
        <taxon>Metazoa</taxon>
        <taxon>Spiralia</taxon>
        <taxon>Lophotrochozoa</taxon>
        <taxon>Mollusca</taxon>
        <taxon>Bivalvia</taxon>
        <taxon>Autobranchia</taxon>
        <taxon>Pteriomorphia</taxon>
        <taxon>Mytilida</taxon>
        <taxon>Mytiloidea</taxon>
        <taxon>Mytilidae</taxon>
        <taxon>Mytilinae</taxon>
        <taxon>Mytilus</taxon>
    </lineage>
</organism>
<dbReference type="EMBL" id="CAJPWZ010000459">
    <property type="protein sequence ID" value="CAG2193345.1"/>
    <property type="molecule type" value="Genomic_DNA"/>
</dbReference>
<evidence type="ECO:0000256" key="1">
    <source>
        <dbReference type="ARBA" id="ARBA00009725"/>
    </source>
</evidence>
<evidence type="ECO:0000259" key="4">
    <source>
        <dbReference type="Pfam" id="PF08242"/>
    </source>
</evidence>
<dbReference type="Gene3D" id="3.40.50.150">
    <property type="entry name" value="Vaccinia Virus protein VP39"/>
    <property type="match status" value="1"/>
</dbReference>
<evidence type="ECO:0000313" key="5">
    <source>
        <dbReference type="EMBL" id="CAG2193345.1"/>
    </source>
</evidence>
<dbReference type="InterPro" id="IPR026113">
    <property type="entry name" value="METTL2/6/8-like"/>
</dbReference>
<dbReference type="Pfam" id="PF08242">
    <property type="entry name" value="Methyltransf_12"/>
    <property type="match status" value="1"/>
</dbReference>
<dbReference type="CDD" id="cd02440">
    <property type="entry name" value="AdoMet_MTases"/>
    <property type="match status" value="1"/>
</dbReference>
<dbReference type="GO" id="GO:0008757">
    <property type="term" value="F:S-adenosylmethionine-dependent methyltransferase activity"/>
    <property type="evidence" value="ECO:0007669"/>
    <property type="project" value="UniProtKB-ARBA"/>
</dbReference>
<dbReference type="EC" id="2.1.1.-" evidence="5"/>
<dbReference type="GO" id="GO:0032259">
    <property type="term" value="P:methylation"/>
    <property type="evidence" value="ECO:0007669"/>
    <property type="project" value="UniProtKB-KW"/>
</dbReference>
<dbReference type="OrthoDB" id="417697at2759"/>
<comment type="caution">
    <text evidence="5">The sequence shown here is derived from an EMBL/GenBank/DDBJ whole genome shotgun (WGS) entry which is preliminary data.</text>
</comment>
<proteinExistence type="inferred from homology"/>
<keyword evidence="2 5" id="KW-0489">Methyltransferase</keyword>
<sequence length="350" mass="40576">MHEDLARNRPKIFFLRKYIIELSNSCRFPLKFNPAALCPRNLTEAEKIKLEKDKNVISEFKQNKLENEAQKNWDLFYKRNTTKFFKDRHWTKREFSDLFYEEDEQTEDCKTILEVGCGVGNFLFPLLEEFKKLNFYACDFSIRAVQFVKENSLYNPDRCHAFQCDITCDDLCKEIPPDSVDAVSMIFVLSAIHPDKMILKPGGCILFRDYGLYDHAMLRFGPGHKLCENFYVRQDGTRAYYFKTDELTLLMESAGYSCGNCEYIQRETVNKKEGLCVPRIFVQAKFIKNIADKVNSAQPIEVNKTGECTTGDKQEENITSKGEGKNTNNQETVVLDNCCNIQDTIEVIKS</sequence>
<dbReference type="InterPro" id="IPR029063">
    <property type="entry name" value="SAM-dependent_MTases_sf"/>
</dbReference>
<name>A0A8S3QB92_MYTED</name>
<dbReference type="PANTHER" id="PTHR22809:SF5">
    <property type="entry name" value="TRNA N(3)-METHYLCYTIDINE METHYLTRANSFERASE METTL6"/>
    <property type="match status" value="1"/>
</dbReference>
<dbReference type="InterPro" id="IPR013217">
    <property type="entry name" value="Methyltransf_12"/>
</dbReference>
<evidence type="ECO:0000256" key="2">
    <source>
        <dbReference type="ARBA" id="ARBA00022603"/>
    </source>
</evidence>
<dbReference type="Proteomes" id="UP000683360">
    <property type="component" value="Unassembled WGS sequence"/>
</dbReference>
<keyword evidence="6" id="KW-1185">Reference proteome</keyword>
<dbReference type="AlphaFoldDB" id="A0A8S3QB92"/>
<dbReference type="GO" id="GO:0008173">
    <property type="term" value="F:RNA methyltransferase activity"/>
    <property type="evidence" value="ECO:0007669"/>
    <property type="project" value="UniProtKB-ARBA"/>
</dbReference>
<accession>A0A8S3QB92</accession>
<comment type="similarity">
    <text evidence="1">Belongs to the methyltransferase superfamily. METL family.</text>
</comment>
<keyword evidence="3 5" id="KW-0808">Transferase</keyword>
<dbReference type="SUPFAM" id="SSF53335">
    <property type="entry name" value="S-adenosyl-L-methionine-dependent methyltransferases"/>
    <property type="match status" value="1"/>
</dbReference>
<dbReference type="PANTHER" id="PTHR22809">
    <property type="entry name" value="METHYLTRANSFERASE-RELATED"/>
    <property type="match status" value="1"/>
</dbReference>